<organism evidence="1 2">
    <name type="scientific">Bacillus cereus</name>
    <dbReference type="NCBI Taxonomy" id="1396"/>
    <lineage>
        <taxon>Bacteria</taxon>
        <taxon>Bacillati</taxon>
        <taxon>Bacillota</taxon>
        <taxon>Bacilli</taxon>
        <taxon>Bacillales</taxon>
        <taxon>Bacillaceae</taxon>
        <taxon>Bacillus</taxon>
        <taxon>Bacillus cereus group</taxon>
    </lineage>
</organism>
<name>A0A2A9A514_BACCE</name>
<evidence type="ECO:0000313" key="2">
    <source>
        <dbReference type="Proteomes" id="UP000220032"/>
    </source>
</evidence>
<accession>A0A2A9A514</accession>
<dbReference type="EMBL" id="NTRR01000012">
    <property type="protein sequence ID" value="PFE16887.1"/>
    <property type="molecule type" value="Genomic_DNA"/>
</dbReference>
<reference evidence="1 2" key="1">
    <citation type="submission" date="2017-09" db="EMBL/GenBank/DDBJ databases">
        <title>Large-scale bioinformatics analysis of Bacillus genomes uncovers conserved roles of natural products in bacterial physiology.</title>
        <authorList>
            <consortium name="Agbiome Team Llc"/>
            <person name="Bleich R.M."/>
            <person name="Grubbs K.J."/>
            <person name="Santa Maria K.C."/>
            <person name="Allen S.E."/>
            <person name="Farag S."/>
            <person name="Shank E.A."/>
            <person name="Bowers A."/>
        </authorList>
    </citation>
    <scope>NUCLEOTIDE SEQUENCE [LARGE SCALE GENOMIC DNA]</scope>
    <source>
        <strain evidence="1 2">AFS022681</strain>
    </source>
</reference>
<proteinExistence type="predicted"/>
<gene>
    <name evidence="1" type="ORF">CN307_08700</name>
</gene>
<protein>
    <recommendedName>
        <fullName evidence="3">Group-specific protein</fullName>
    </recommendedName>
</protein>
<comment type="caution">
    <text evidence="1">The sequence shown here is derived from an EMBL/GenBank/DDBJ whole genome shotgun (WGS) entry which is preliminary data.</text>
</comment>
<evidence type="ECO:0000313" key="1">
    <source>
        <dbReference type="EMBL" id="PFE16887.1"/>
    </source>
</evidence>
<evidence type="ECO:0008006" key="3">
    <source>
        <dbReference type="Google" id="ProtNLM"/>
    </source>
</evidence>
<dbReference type="InterPro" id="IPR014903">
    <property type="entry name" value="DUF1796"/>
</dbReference>
<sequence length="220" mass="25722">MIILEFKELHGLYDDVISLGENCYTAINSQKYKLRKHSGPLDWFTSPDLSSINGLLKNDFIDFMDLDNMYAMADKNIVFNDGVIQPVSSHIVKDIKYNITSYHDFPVISNKEWSTTYPEFKQKLDRRINNFYKIMEKSQSILFVRWGGNLIETLELQSMLSRIVRNNFKILLLSPTGAENEITTLEWGIDHVCTLQVSKNYLNKRTWYILLKDIHLNSKI</sequence>
<dbReference type="Proteomes" id="UP000220032">
    <property type="component" value="Unassembled WGS sequence"/>
</dbReference>
<dbReference type="AlphaFoldDB" id="A0A2A9A514"/>
<dbReference type="RefSeq" id="WP_098342223.1">
    <property type="nucleotide sequence ID" value="NZ_JBHTUN010000004.1"/>
</dbReference>
<dbReference type="Pfam" id="PF08795">
    <property type="entry name" value="DUF1796"/>
    <property type="match status" value="1"/>
</dbReference>